<evidence type="ECO:0000313" key="4">
    <source>
        <dbReference type="EMBL" id="NYT86205.1"/>
    </source>
</evidence>
<organism evidence="4 5">
    <name type="scientific">Pollutimonas harenae</name>
    <dbReference type="NCBI Taxonomy" id="657015"/>
    <lineage>
        <taxon>Bacteria</taxon>
        <taxon>Pseudomonadati</taxon>
        <taxon>Pseudomonadota</taxon>
        <taxon>Betaproteobacteria</taxon>
        <taxon>Burkholderiales</taxon>
        <taxon>Alcaligenaceae</taxon>
        <taxon>Pollutimonas</taxon>
    </lineage>
</organism>
<name>A0A853H4V7_9BURK</name>
<dbReference type="Proteomes" id="UP000554144">
    <property type="component" value="Unassembled WGS sequence"/>
</dbReference>
<feature type="domain" description="Solute-binding protein family 3/N-terminal" evidence="3">
    <location>
        <begin position="48"/>
        <end position="267"/>
    </location>
</feature>
<dbReference type="AlphaFoldDB" id="A0A853H4V7"/>
<comment type="caution">
    <text evidence="4">The sequence shown here is derived from an EMBL/GenBank/DDBJ whole genome shotgun (WGS) entry which is preliminary data.</text>
</comment>
<dbReference type="Gene3D" id="3.40.190.10">
    <property type="entry name" value="Periplasmic binding protein-like II"/>
    <property type="match status" value="2"/>
</dbReference>
<evidence type="ECO:0000313" key="5">
    <source>
        <dbReference type="Proteomes" id="UP000554144"/>
    </source>
</evidence>
<keyword evidence="1 2" id="KW-0732">Signal</keyword>
<reference evidence="4 5" key="1">
    <citation type="submission" date="2020-07" db="EMBL/GenBank/DDBJ databases">
        <title>Taxonomic revisions and descriptions of new bacterial species based on genomic comparisons in the high-G+C-content subgroup of the family Alcaligenaceae.</title>
        <authorList>
            <person name="Szabo A."/>
            <person name="Felfoldi T."/>
        </authorList>
    </citation>
    <scope>NUCLEOTIDE SEQUENCE [LARGE SCALE GENOMIC DNA]</scope>
    <source>
        <strain evidence="4 5">DSM 25667</strain>
    </source>
</reference>
<dbReference type="SUPFAM" id="SSF53850">
    <property type="entry name" value="Periplasmic binding protein-like II"/>
    <property type="match status" value="1"/>
</dbReference>
<feature type="chain" id="PRO_5032629644" evidence="2">
    <location>
        <begin position="36"/>
        <end position="282"/>
    </location>
</feature>
<evidence type="ECO:0000256" key="1">
    <source>
        <dbReference type="ARBA" id="ARBA00022729"/>
    </source>
</evidence>
<dbReference type="InterPro" id="IPR001638">
    <property type="entry name" value="Solute-binding_3/MltF_N"/>
</dbReference>
<evidence type="ECO:0000256" key="2">
    <source>
        <dbReference type="SAM" id="SignalP"/>
    </source>
</evidence>
<dbReference type="PANTHER" id="PTHR35936">
    <property type="entry name" value="MEMBRANE-BOUND LYTIC MUREIN TRANSGLYCOSYLASE F"/>
    <property type="match status" value="1"/>
</dbReference>
<dbReference type="RefSeq" id="WP_130039729.1">
    <property type="nucleotide sequence ID" value="NZ_JACCEV010000002.1"/>
</dbReference>
<sequence length="282" mass="30121">MNILPACCRKLFSTFGLAMATAAISLTAMSGYVHAATEVPGAGGTDGALQVGMQYVVPPFVGGSKVRTPEAIDTALAEALATRLALAWQAVPAQADSKQALMKADEPRVVLAPASTSVSATADARVAISTGYALAPMAIMRTDTDIKSWEQLKNRSVCLAEGGRYVGSMAARYGAKEMVYRAPADALLALRIGECDAAVHDETMLKSLLKLPEWKKFSAQLVQKDKEPLVFLADAGDEQMVSALRQLTKEWKSSRHLAALTKSRANDIAFEVYLDQTVADCH</sequence>
<accession>A0A853H4V7</accession>
<dbReference type="SMART" id="SM00062">
    <property type="entry name" value="PBPb"/>
    <property type="match status" value="1"/>
</dbReference>
<evidence type="ECO:0000259" key="3">
    <source>
        <dbReference type="SMART" id="SM00062"/>
    </source>
</evidence>
<dbReference type="OrthoDB" id="7241844at2"/>
<feature type="signal peptide" evidence="2">
    <location>
        <begin position="1"/>
        <end position="35"/>
    </location>
</feature>
<keyword evidence="5" id="KW-1185">Reference proteome</keyword>
<dbReference type="PANTHER" id="PTHR35936:SF37">
    <property type="entry name" value="AMINO ACID ABC TRANSPORTER SUBSTRATE-BINDING PROTEIN"/>
    <property type="match status" value="1"/>
</dbReference>
<gene>
    <name evidence="4" type="ORF">H0A62_11360</name>
</gene>
<proteinExistence type="predicted"/>
<dbReference type="EMBL" id="JACCEV010000002">
    <property type="protein sequence ID" value="NYT86205.1"/>
    <property type="molecule type" value="Genomic_DNA"/>
</dbReference>
<protein>
    <submittedName>
        <fullName evidence="4">Transporter substrate-binding domain-containing protein</fullName>
    </submittedName>
</protein>